<proteinExistence type="inferred from homology"/>
<dbReference type="OrthoDB" id="9807606at2"/>
<dbReference type="AlphaFoldDB" id="I7Z7X1"/>
<gene>
    <name evidence="3" type="ORF">WQQ_43390</name>
</gene>
<keyword evidence="4" id="KW-1185">Reference proteome</keyword>
<dbReference type="Gene3D" id="3.90.226.10">
    <property type="entry name" value="2-enoyl-CoA Hydratase, Chain A, domain 1"/>
    <property type="match status" value="1"/>
</dbReference>
<dbReference type="CDD" id="cd06558">
    <property type="entry name" value="crotonase-like"/>
    <property type="match status" value="1"/>
</dbReference>
<name>I7Z7X1_9GAMM</name>
<organism evidence="3 4">
    <name type="scientific">Hydrocarboniphaga effusa AP103</name>
    <dbReference type="NCBI Taxonomy" id="1172194"/>
    <lineage>
        <taxon>Bacteria</taxon>
        <taxon>Pseudomonadati</taxon>
        <taxon>Pseudomonadota</taxon>
        <taxon>Gammaproteobacteria</taxon>
        <taxon>Nevskiales</taxon>
        <taxon>Nevskiaceae</taxon>
        <taxon>Hydrocarboniphaga</taxon>
    </lineage>
</organism>
<dbReference type="PANTHER" id="PTHR43802">
    <property type="entry name" value="ENOYL-COA HYDRATASE"/>
    <property type="match status" value="1"/>
</dbReference>
<dbReference type="Proteomes" id="UP000003704">
    <property type="component" value="Unassembled WGS sequence"/>
</dbReference>
<evidence type="ECO:0000313" key="4">
    <source>
        <dbReference type="Proteomes" id="UP000003704"/>
    </source>
</evidence>
<dbReference type="InterPro" id="IPR001753">
    <property type="entry name" value="Enoyl-CoA_hydra/iso"/>
</dbReference>
<dbReference type="GO" id="GO:0016853">
    <property type="term" value="F:isomerase activity"/>
    <property type="evidence" value="ECO:0007669"/>
    <property type="project" value="UniProtKB-KW"/>
</dbReference>
<dbReference type="PATRIC" id="fig|1172194.4.peg.4205"/>
<reference evidence="3 4" key="1">
    <citation type="journal article" date="2012" name="J. Bacteriol.">
        <title>Genome Sequence of n-Alkane-Degrading Hydrocarboniphaga effusa Strain AP103T (ATCC BAA-332T).</title>
        <authorList>
            <person name="Chang H.K."/>
            <person name="Zylstra G.J."/>
            <person name="Chae J.C."/>
        </authorList>
    </citation>
    <scope>NUCLEOTIDE SEQUENCE [LARGE SCALE GENOMIC DNA]</scope>
    <source>
        <strain evidence="3 4">AP103</strain>
    </source>
</reference>
<comment type="caution">
    <text evidence="3">The sequence shown here is derived from an EMBL/GenBank/DDBJ whole genome shotgun (WGS) entry which is preliminary data.</text>
</comment>
<protein>
    <submittedName>
        <fullName evidence="3">Enoyl-CoA hydratase/isomerase</fullName>
    </submittedName>
</protein>
<dbReference type="PANTHER" id="PTHR43802:SF1">
    <property type="entry name" value="IP11341P-RELATED"/>
    <property type="match status" value="1"/>
</dbReference>
<keyword evidence="3" id="KW-0413">Isomerase</keyword>
<dbReference type="Pfam" id="PF00378">
    <property type="entry name" value="ECH_1"/>
    <property type="match status" value="1"/>
</dbReference>
<dbReference type="SUPFAM" id="SSF52096">
    <property type="entry name" value="ClpP/crotonase"/>
    <property type="match status" value="1"/>
</dbReference>
<evidence type="ECO:0000313" key="3">
    <source>
        <dbReference type="EMBL" id="EIT67904.1"/>
    </source>
</evidence>
<dbReference type="PROSITE" id="PS00166">
    <property type="entry name" value="ENOYL_COA_HYDRATASE"/>
    <property type="match status" value="1"/>
</dbReference>
<comment type="similarity">
    <text evidence="1 2">Belongs to the enoyl-CoA hydratase/isomerase family.</text>
</comment>
<evidence type="ECO:0000256" key="2">
    <source>
        <dbReference type="RuleBase" id="RU003707"/>
    </source>
</evidence>
<dbReference type="RefSeq" id="WP_007187274.1">
    <property type="nucleotide sequence ID" value="NZ_AKGD01000004.1"/>
</dbReference>
<dbReference type="InterPro" id="IPR018376">
    <property type="entry name" value="Enoyl-CoA_hyd/isom_CS"/>
</dbReference>
<dbReference type="EMBL" id="AKGD01000004">
    <property type="protein sequence ID" value="EIT67904.1"/>
    <property type="molecule type" value="Genomic_DNA"/>
</dbReference>
<sequence length="255" mass="27637">MSTANLAAPVVRWERQGRIARIEFSSGSRNHFSTPLLAQLADAFEQAEREPEVNAIVLCSRGRNFCAGADLVDGQEEPATLYAEAMRLFAIRKPIVAAVQGAAIGGGLGLALVADFRIVAPSSRLSANFVKLGIHPGFAMTYTLPRVVGPQRAAELFYTGRRLTGKEAHAIQLADRIVAEDQLLDAALEFACAIAENAPLAVEATRSTLRMGLLEALKSRTEHEAAEQLRLRTTADFAEGIRAVTERRPGNWMRA</sequence>
<dbReference type="STRING" id="1172194.WQQ_43390"/>
<accession>I7Z7X1</accession>
<evidence type="ECO:0000256" key="1">
    <source>
        <dbReference type="ARBA" id="ARBA00005254"/>
    </source>
</evidence>
<dbReference type="InterPro" id="IPR029045">
    <property type="entry name" value="ClpP/crotonase-like_dom_sf"/>
</dbReference>